<reference evidence="1 2" key="1">
    <citation type="submission" date="2020-01" db="EMBL/GenBank/DDBJ databases">
        <title>Rhizobium genotypes associated with high levels of biological nitrogen fixation by grain legumes in a temperate-maritime cropping system.</title>
        <authorList>
            <person name="Maluk M."/>
            <person name="Francesc Ferrando Molina F."/>
            <person name="Lopez Del Egido L."/>
            <person name="Lafos M."/>
            <person name="Langarica-Fuentes A."/>
            <person name="Gebre Yohannes G."/>
            <person name="Young M.W."/>
            <person name="Martin P."/>
            <person name="Gantlett R."/>
            <person name="Kenicer G."/>
            <person name="Hawes C."/>
            <person name="Begg G.S."/>
            <person name="Quilliam R.S."/>
            <person name="Squire G.R."/>
            <person name="Poole P.S."/>
            <person name="Young P.W."/>
            <person name="Iannetta P.M."/>
            <person name="James E.K."/>
        </authorList>
    </citation>
    <scope>NUCLEOTIDE SEQUENCE [LARGE SCALE GENOMIC DNA]</scope>
    <source>
        <strain evidence="1 2">JHI944</strain>
    </source>
</reference>
<evidence type="ECO:0000313" key="2">
    <source>
        <dbReference type="Proteomes" id="UP000471409"/>
    </source>
</evidence>
<evidence type="ECO:0000313" key="1">
    <source>
        <dbReference type="EMBL" id="NEK48460.1"/>
    </source>
</evidence>
<name>A0A6P0C1A5_RHILE</name>
<sequence>MSTMKPPTMQRSRGQLATAYAPHSLFTFEGGSGACMALSASGNRTADLSTLTKRIIGEQIQEYFEAWATRAGRGLNLRHPVPLALAVDGRVLSDDVVRVRVGDLAFQVPENVGYVPFPLAFTCTRCGLHRECKQLDRLSGEAARFRQACPTGAKSCADDWQQIDVVLTHWSGEIEGLTPNYRHWVAASGDIREIGRCASCEMDRFYLRRPPGALAGWHFECVQCRTVRPILQRDTRTLELLGPLIAQNQALIAEINMEPVSYRASAAYYPHGDRLLVFDEDRYLSLLGTAQTAQLEGFLATTYGYPPTRLDDAEKGRLLRAAGRGDQWDNHVRIRDMIPMLEATPNIPQEYLNAQREELSRREEEWNASVFAGHQQATPGIARACRERQGYVRRFDPVRMAAEHATLVDEKLRGGQMSDGKEVSVDVTILDDFLIPDGLTQPEIDRMRSEVSRRCGLLGLAEMRLIRDIKVCEYSFAYTRTSASPTVTRDKAGNAEMPVRLRLFDRVQVGDAARHPVLCLLQSNEGFYLRLDEAAVLDWLATNGIPTTAALANVRLGGRLIEEFAAMDSDPSLRFSRFLDEYRREHAIPRLAYPYIYTLLHTMAHHLIGVSASMSGLDLGSFGEHIFVPDLAFLVYRRGMTMDLGNLSSMWRDRGDPLYGNEVLDRMVNPISLRCGSESVCNHRGGACPDCILIPESACITRNELLSRSTLIGRGAPRWDAAGPSLTGYYEIAARHANARAAEHTAAGST</sequence>
<protein>
    <submittedName>
        <fullName evidence="1">Uncharacterized protein</fullName>
    </submittedName>
</protein>
<accession>A0A6P0C1A5</accession>
<organism evidence="1 2">
    <name type="scientific">Rhizobium leguminosarum</name>
    <dbReference type="NCBI Taxonomy" id="384"/>
    <lineage>
        <taxon>Bacteria</taxon>
        <taxon>Pseudomonadati</taxon>
        <taxon>Pseudomonadota</taxon>
        <taxon>Alphaproteobacteria</taxon>
        <taxon>Hyphomicrobiales</taxon>
        <taxon>Rhizobiaceae</taxon>
        <taxon>Rhizobium/Agrobacterium group</taxon>
        <taxon>Rhizobium</taxon>
    </lineage>
</organism>
<gene>
    <name evidence="1" type="ORF">GUK36_03330</name>
</gene>
<comment type="caution">
    <text evidence="1">The sequence shown here is derived from an EMBL/GenBank/DDBJ whole genome shotgun (WGS) entry which is preliminary data.</text>
</comment>
<dbReference type="EMBL" id="WXXP01000001">
    <property type="protein sequence ID" value="NEK48460.1"/>
    <property type="molecule type" value="Genomic_DNA"/>
</dbReference>
<dbReference type="RefSeq" id="WP_028743874.1">
    <property type="nucleotide sequence ID" value="NZ_JAAXBM010000023.1"/>
</dbReference>
<proteinExistence type="predicted"/>
<dbReference type="AlphaFoldDB" id="A0A6P0C1A5"/>
<dbReference type="Proteomes" id="UP000471409">
    <property type="component" value="Unassembled WGS sequence"/>
</dbReference>